<dbReference type="AlphaFoldDB" id="A0A842IRL2"/>
<gene>
    <name evidence="9" type="ORF">H7F21_10440</name>
</gene>
<proteinExistence type="inferred from homology"/>
<accession>A0A842IRL2</accession>
<evidence type="ECO:0000256" key="3">
    <source>
        <dbReference type="ARBA" id="ARBA00022452"/>
    </source>
</evidence>
<evidence type="ECO:0000256" key="2">
    <source>
        <dbReference type="ARBA" id="ARBA00008163"/>
    </source>
</evidence>
<dbReference type="InterPro" id="IPR005017">
    <property type="entry name" value="OMPP1/FadL/TodX"/>
</dbReference>
<organism evidence="9 10">
    <name type="scientific">Winogradskyella flava</name>
    <dbReference type="NCBI Taxonomy" id="1884876"/>
    <lineage>
        <taxon>Bacteria</taxon>
        <taxon>Pseudomonadati</taxon>
        <taxon>Bacteroidota</taxon>
        <taxon>Flavobacteriia</taxon>
        <taxon>Flavobacteriales</taxon>
        <taxon>Flavobacteriaceae</taxon>
        <taxon>Winogradskyella</taxon>
    </lineage>
</organism>
<dbReference type="Gene3D" id="2.40.160.60">
    <property type="entry name" value="Outer membrane protein transport protein (OMPP1/FadL/TodX)"/>
    <property type="match status" value="1"/>
</dbReference>
<keyword evidence="6" id="KW-0472">Membrane</keyword>
<dbReference type="Pfam" id="PF03349">
    <property type="entry name" value="Toluene_X"/>
    <property type="match status" value="1"/>
</dbReference>
<comment type="similarity">
    <text evidence="2">Belongs to the OmpP1/FadL family.</text>
</comment>
<evidence type="ECO:0000256" key="8">
    <source>
        <dbReference type="SAM" id="SignalP"/>
    </source>
</evidence>
<evidence type="ECO:0000256" key="1">
    <source>
        <dbReference type="ARBA" id="ARBA00004571"/>
    </source>
</evidence>
<evidence type="ECO:0000256" key="4">
    <source>
        <dbReference type="ARBA" id="ARBA00022692"/>
    </source>
</evidence>
<comment type="subcellular location">
    <subcellularLocation>
        <location evidence="1">Cell outer membrane</location>
        <topology evidence="1">Multi-pass membrane protein</topology>
    </subcellularLocation>
</comment>
<dbReference type="RefSeq" id="WP_185789237.1">
    <property type="nucleotide sequence ID" value="NZ_JACLCP010000003.1"/>
</dbReference>
<dbReference type="PANTHER" id="PTHR35093:SF8">
    <property type="entry name" value="OUTER MEMBRANE PROTEIN NMB0088-RELATED"/>
    <property type="match status" value="1"/>
</dbReference>
<evidence type="ECO:0000313" key="9">
    <source>
        <dbReference type="EMBL" id="MBC2845511.1"/>
    </source>
</evidence>
<keyword evidence="4" id="KW-0812">Transmembrane</keyword>
<reference evidence="9" key="1">
    <citation type="submission" date="2020-08" db="EMBL/GenBank/DDBJ databases">
        <title>Winogradskyella ouciana sp. nov., isolated from the hadal seawater of the Mariana Trench.</title>
        <authorList>
            <person name="He X."/>
        </authorList>
    </citation>
    <scope>NUCLEOTIDE SEQUENCE [LARGE SCALE GENOMIC DNA]</scope>
    <source>
        <strain evidence="9">KCTC 52348</strain>
    </source>
</reference>
<sequence>MKKLLMLCIGLVSSSYVLAQDITDAVRYSMDEIKGTARFKAMSGAFGALGGDMSAVNINPAGSAIFNNSHASVSLGLSNKTNDVAYFNGLNSSSNSDFDLNQLGAAFVFTNSDINSSWKKFTLGIAYDNTSNLNNEWIASGTSSTSLDNYFLSFTNNSEIPFGILKLQPGEFIEEAYADIGTIPDNGYAIQQAFLGYWSGIIDPVNLDDNTNNNEINYLSNVAPGSFNQNYLYSETGYNGKLAFNFATNYDDKFFFGLNLNAHIIDNERYTQLNETNSNDGSVVNNLRFDNLLSTTGSGFSFQLGTIIKLTPELRAGVSYNSPTWYRISEELIQGINSNNADPDINFISDVINIYPEYRLQTPGKITGSLAYVFGKQGLFSFDYSVKDYSNTEFRPISDSVFSGLNNDINNTLTSAATYRFGGEYRHKRMYFRGGYRFEESPYKDDNFYGNLTGYSLGLGYTFGDFNLDVAFSQAERDINQQLYNVGLTESALIQTKFTDVILTLGFKI</sequence>
<keyword evidence="5 8" id="KW-0732">Signal</keyword>
<evidence type="ECO:0000256" key="5">
    <source>
        <dbReference type="ARBA" id="ARBA00022729"/>
    </source>
</evidence>
<evidence type="ECO:0000256" key="7">
    <source>
        <dbReference type="ARBA" id="ARBA00023237"/>
    </source>
</evidence>
<dbReference type="PANTHER" id="PTHR35093">
    <property type="entry name" value="OUTER MEMBRANE PROTEIN NMB0088-RELATED"/>
    <property type="match status" value="1"/>
</dbReference>
<keyword evidence="7" id="KW-0998">Cell outer membrane</keyword>
<feature type="chain" id="PRO_5032557913" evidence="8">
    <location>
        <begin position="20"/>
        <end position="509"/>
    </location>
</feature>
<name>A0A842IRL2_9FLAO</name>
<evidence type="ECO:0000313" key="10">
    <source>
        <dbReference type="Proteomes" id="UP000533900"/>
    </source>
</evidence>
<dbReference type="GO" id="GO:0015483">
    <property type="term" value="F:long-chain fatty acid transporting porin activity"/>
    <property type="evidence" value="ECO:0007669"/>
    <property type="project" value="TreeGrafter"/>
</dbReference>
<keyword evidence="10" id="KW-1185">Reference proteome</keyword>
<comment type="caution">
    <text evidence="9">The sequence shown here is derived from an EMBL/GenBank/DDBJ whole genome shotgun (WGS) entry which is preliminary data.</text>
</comment>
<dbReference type="SUPFAM" id="SSF56935">
    <property type="entry name" value="Porins"/>
    <property type="match status" value="1"/>
</dbReference>
<evidence type="ECO:0000256" key="6">
    <source>
        <dbReference type="ARBA" id="ARBA00023136"/>
    </source>
</evidence>
<protein>
    <submittedName>
        <fullName evidence="9">Outer membrane protein transport protein</fullName>
    </submittedName>
</protein>
<dbReference type="Proteomes" id="UP000533900">
    <property type="component" value="Unassembled WGS sequence"/>
</dbReference>
<feature type="signal peptide" evidence="8">
    <location>
        <begin position="1"/>
        <end position="19"/>
    </location>
</feature>
<dbReference type="EMBL" id="JACLCP010000003">
    <property type="protein sequence ID" value="MBC2845511.1"/>
    <property type="molecule type" value="Genomic_DNA"/>
</dbReference>
<dbReference type="GO" id="GO:0009279">
    <property type="term" value="C:cell outer membrane"/>
    <property type="evidence" value="ECO:0007669"/>
    <property type="project" value="UniProtKB-SubCell"/>
</dbReference>
<keyword evidence="3" id="KW-1134">Transmembrane beta strand</keyword>